<keyword evidence="2" id="KW-0175">Coiled coil</keyword>
<dbReference type="SMART" id="SM00213">
    <property type="entry name" value="UBQ"/>
    <property type="match status" value="1"/>
</dbReference>
<dbReference type="Pfam" id="PF02179">
    <property type="entry name" value="BAG"/>
    <property type="match status" value="1"/>
</dbReference>
<dbReference type="InterPro" id="IPR029071">
    <property type="entry name" value="Ubiquitin-like_domsf"/>
</dbReference>
<dbReference type="InterPro" id="IPR000626">
    <property type="entry name" value="Ubiquitin-like_dom"/>
</dbReference>
<protein>
    <submittedName>
        <fullName evidence="5">BAG family molecular chaperone regulator 1</fullName>
    </submittedName>
</protein>
<dbReference type="InterPro" id="IPR003103">
    <property type="entry name" value="BAG_domain"/>
</dbReference>
<proteinExistence type="predicted"/>
<sequence length="325" mass="36548">MMTMRSKSTGMFFAEKATQAAGLPEAWEVRPGGMLVQTRNSDSDHTSIPVPNIKVKVKYGSSYLEFSISSQASFGDLKKLVAGPTKVQHEDQKLIYKGKERDSRSFLDVSGVKNGSKIVLVEDLVSKENRLIEMRRSAKFDKASKEIAEITLEVDKFANQVSNLESQIFGGKRVVEKVLLNLIEQLMSLLIRLDGIVADGDVKSRRRLQVKRVQKYIETLDMLKIRNSMINNVEQIIPGEKHPKSVVNGQRSKIPTQNHQEQQEIHVSPKSTLEGVIMQQPVVVTTNWETFDSGFSTNPQFIRSGTAIGHNQHTGSSKQSWEYFL</sequence>
<accession>A0AAD8MI85</accession>
<dbReference type="PANTHER" id="PTHR12329">
    <property type="entry name" value="BCL2-ASSOCIATED ATHANOGENE"/>
    <property type="match status" value="1"/>
</dbReference>
<reference evidence="5" key="1">
    <citation type="submission" date="2023-02" db="EMBL/GenBank/DDBJ databases">
        <title>Genome of toxic invasive species Heracleum sosnowskyi carries increased number of genes despite the absence of recent whole-genome duplications.</title>
        <authorList>
            <person name="Schelkunov M."/>
            <person name="Shtratnikova V."/>
            <person name="Makarenko M."/>
            <person name="Klepikova A."/>
            <person name="Omelchenko D."/>
            <person name="Novikova G."/>
            <person name="Obukhova E."/>
            <person name="Bogdanov V."/>
            <person name="Penin A."/>
            <person name="Logacheva M."/>
        </authorList>
    </citation>
    <scope>NUCLEOTIDE SEQUENCE</scope>
    <source>
        <strain evidence="5">Hsosn_3</strain>
        <tissue evidence="5">Leaf</tissue>
    </source>
</reference>
<gene>
    <name evidence="5" type="ORF">POM88_030609</name>
</gene>
<keyword evidence="1" id="KW-0143">Chaperone</keyword>
<dbReference type="GO" id="GO:0005737">
    <property type="term" value="C:cytoplasm"/>
    <property type="evidence" value="ECO:0007669"/>
    <property type="project" value="TreeGrafter"/>
</dbReference>
<evidence type="ECO:0000259" key="4">
    <source>
        <dbReference type="PROSITE" id="PS51035"/>
    </source>
</evidence>
<dbReference type="SUPFAM" id="SSF63491">
    <property type="entry name" value="BAG domain"/>
    <property type="match status" value="1"/>
</dbReference>
<keyword evidence="6" id="KW-1185">Reference proteome</keyword>
<dbReference type="EMBL" id="JAUIZM010000007">
    <property type="protein sequence ID" value="KAK1374416.1"/>
    <property type="molecule type" value="Genomic_DNA"/>
</dbReference>
<dbReference type="Pfam" id="PF00240">
    <property type="entry name" value="ubiquitin"/>
    <property type="match status" value="1"/>
</dbReference>
<reference evidence="5" key="2">
    <citation type="submission" date="2023-05" db="EMBL/GenBank/DDBJ databases">
        <authorList>
            <person name="Schelkunov M.I."/>
        </authorList>
    </citation>
    <scope>NUCLEOTIDE SEQUENCE</scope>
    <source>
        <strain evidence="5">Hsosn_3</strain>
        <tissue evidence="5">Leaf</tissue>
    </source>
</reference>
<evidence type="ECO:0000256" key="1">
    <source>
        <dbReference type="ARBA" id="ARBA00023186"/>
    </source>
</evidence>
<evidence type="ECO:0000313" key="6">
    <source>
        <dbReference type="Proteomes" id="UP001237642"/>
    </source>
</evidence>
<dbReference type="GO" id="GO:0051087">
    <property type="term" value="F:protein-folding chaperone binding"/>
    <property type="evidence" value="ECO:0007669"/>
    <property type="project" value="InterPro"/>
</dbReference>
<evidence type="ECO:0000259" key="3">
    <source>
        <dbReference type="PROSITE" id="PS50053"/>
    </source>
</evidence>
<dbReference type="PROSITE" id="PS51035">
    <property type="entry name" value="BAG"/>
    <property type="match status" value="1"/>
</dbReference>
<evidence type="ECO:0000256" key="2">
    <source>
        <dbReference type="SAM" id="Coils"/>
    </source>
</evidence>
<feature type="domain" description="Ubiquitin-like" evidence="3">
    <location>
        <begin position="51"/>
        <end position="121"/>
    </location>
</feature>
<dbReference type="AlphaFoldDB" id="A0AAD8MI85"/>
<comment type="caution">
    <text evidence="5">The sequence shown here is derived from an EMBL/GenBank/DDBJ whole genome shotgun (WGS) entry which is preliminary data.</text>
</comment>
<dbReference type="Gene3D" id="1.20.58.120">
    <property type="entry name" value="BAG domain"/>
    <property type="match status" value="1"/>
</dbReference>
<dbReference type="SUPFAM" id="SSF54236">
    <property type="entry name" value="Ubiquitin-like"/>
    <property type="match status" value="1"/>
</dbReference>
<dbReference type="PANTHER" id="PTHR12329:SF38">
    <property type="entry name" value="BAG FAMILY MOLECULAR CHAPERONE REGULATOR-LIKE PROTEIN"/>
    <property type="match status" value="1"/>
</dbReference>
<dbReference type="InterPro" id="IPR039773">
    <property type="entry name" value="BAG_chaperone_regulator"/>
</dbReference>
<dbReference type="Gene3D" id="3.10.20.90">
    <property type="entry name" value="Phosphatidylinositol 3-kinase Catalytic Subunit, Chain A, domain 1"/>
    <property type="match status" value="1"/>
</dbReference>
<feature type="coiled-coil region" evidence="2">
    <location>
        <begin position="140"/>
        <end position="167"/>
    </location>
</feature>
<organism evidence="5 6">
    <name type="scientific">Heracleum sosnowskyi</name>
    <dbReference type="NCBI Taxonomy" id="360622"/>
    <lineage>
        <taxon>Eukaryota</taxon>
        <taxon>Viridiplantae</taxon>
        <taxon>Streptophyta</taxon>
        <taxon>Embryophyta</taxon>
        <taxon>Tracheophyta</taxon>
        <taxon>Spermatophyta</taxon>
        <taxon>Magnoliopsida</taxon>
        <taxon>eudicotyledons</taxon>
        <taxon>Gunneridae</taxon>
        <taxon>Pentapetalae</taxon>
        <taxon>asterids</taxon>
        <taxon>campanulids</taxon>
        <taxon>Apiales</taxon>
        <taxon>Apiaceae</taxon>
        <taxon>Apioideae</taxon>
        <taxon>apioid superclade</taxon>
        <taxon>Tordylieae</taxon>
        <taxon>Tordyliinae</taxon>
        <taxon>Heracleum</taxon>
    </lineage>
</organism>
<dbReference type="GO" id="GO:0050821">
    <property type="term" value="P:protein stabilization"/>
    <property type="evidence" value="ECO:0007669"/>
    <property type="project" value="TreeGrafter"/>
</dbReference>
<dbReference type="Proteomes" id="UP001237642">
    <property type="component" value="Unassembled WGS sequence"/>
</dbReference>
<dbReference type="GO" id="GO:0000774">
    <property type="term" value="F:adenyl-nucleotide exchange factor activity"/>
    <property type="evidence" value="ECO:0007669"/>
    <property type="project" value="TreeGrafter"/>
</dbReference>
<dbReference type="InterPro" id="IPR036533">
    <property type="entry name" value="BAG_dom_sf"/>
</dbReference>
<name>A0AAD8MI85_9APIA</name>
<feature type="domain" description="BAG" evidence="4">
    <location>
        <begin position="146"/>
        <end position="224"/>
    </location>
</feature>
<dbReference type="PROSITE" id="PS50053">
    <property type="entry name" value="UBIQUITIN_2"/>
    <property type="match status" value="1"/>
</dbReference>
<evidence type="ECO:0000313" key="5">
    <source>
        <dbReference type="EMBL" id="KAK1374416.1"/>
    </source>
</evidence>